<keyword evidence="2 6" id="KW-0812">Transmembrane</keyword>
<gene>
    <name evidence="8" type="ORF">FHS03_003391</name>
</gene>
<comment type="caution">
    <text evidence="8">The sequence shown here is derived from an EMBL/GenBank/DDBJ whole genome shotgun (WGS) entry which is preliminary data.</text>
</comment>
<feature type="transmembrane region" description="Helical" evidence="6">
    <location>
        <begin position="32"/>
        <end position="50"/>
    </location>
</feature>
<keyword evidence="4 6" id="KW-0472">Membrane</keyword>
<keyword evidence="9" id="KW-1185">Reference proteome</keyword>
<keyword evidence="3 6" id="KW-1133">Transmembrane helix</keyword>
<dbReference type="Pfam" id="PF04357">
    <property type="entry name" value="TamB"/>
    <property type="match status" value="1"/>
</dbReference>
<evidence type="ECO:0000313" key="9">
    <source>
        <dbReference type="Proteomes" id="UP000541535"/>
    </source>
</evidence>
<dbReference type="PANTHER" id="PTHR36985:SF1">
    <property type="entry name" value="TRANSLOCATION AND ASSEMBLY MODULE SUBUNIT TAMB"/>
    <property type="match status" value="1"/>
</dbReference>
<evidence type="ECO:0000256" key="4">
    <source>
        <dbReference type="ARBA" id="ARBA00023136"/>
    </source>
</evidence>
<dbReference type="GO" id="GO:0009306">
    <property type="term" value="P:protein secretion"/>
    <property type="evidence" value="ECO:0007669"/>
    <property type="project" value="InterPro"/>
</dbReference>
<evidence type="ECO:0000256" key="5">
    <source>
        <dbReference type="SAM" id="MobiDB-lite"/>
    </source>
</evidence>
<evidence type="ECO:0000256" key="2">
    <source>
        <dbReference type="ARBA" id="ARBA00022692"/>
    </source>
</evidence>
<evidence type="ECO:0000259" key="7">
    <source>
        <dbReference type="Pfam" id="PF04357"/>
    </source>
</evidence>
<dbReference type="PANTHER" id="PTHR36985">
    <property type="entry name" value="TRANSLOCATION AND ASSEMBLY MODULE SUBUNIT TAMB"/>
    <property type="match status" value="1"/>
</dbReference>
<evidence type="ECO:0000313" key="8">
    <source>
        <dbReference type="EMBL" id="MBB3120327.1"/>
    </source>
</evidence>
<accession>A0A7W5BBW2</accession>
<dbReference type="Proteomes" id="UP000541535">
    <property type="component" value="Unassembled WGS sequence"/>
</dbReference>
<reference evidence="8 9" key="1">
    <citation type="submission" date="2020-08" db="EMBL/GenBank/DDBJ databases">
        <title>Genomic Encyclopedia of Type Strains, Phase III (KMG-III): the genomes of soil and plant-associated and newly described type strains.</title>
        <authorList>
            <person name="Whitman W."/>
        </authorList>
    </citation>
    <scope>NUCLEOTIDE SEQUENCE [LARGE SCALE GENOMIC DNA]</scope>
    <source>
        <strain evidence="8 9">CECT 8897</strain>
    </source>
</reference>
<comment type="subcellular location">
    <subcellularLocation>
        <location evidence="1">Membrane</location>
        <topology evidence="1">Single-pass membrane protein</topology>
    </subcellularLocation>
</comment>
<name>A0A7W5BBW2_9BURK</name>
<organism evidence="8 9">
    <name type="scientific">Pseudoduganella violacea</name>
    <dbReference type="NCBI Taxonomy" id="1715466"/>
    <lineage>
        <taxon>Bacteria</taxon>
        <taxon>Pseudomonadati</taxon>
        <taxon>Pseudomonadota</taxon>
        <taxon>Betaproteobacteria</taxon>
        <taxon>Burkholderiales</taxon>
        <taxon>Oxalobacteraceae</taxon>
        <taxon>Telluria group</taxon>
        <taxon>Pseudoduganella</taxon>
    </lineage>
</organism>
<feature type="region of interest" description="Disordered" evidence="5">
    <location>
        <begin position="1"/>
        <end position="21"/>
    </location>
</feature>
<evidence type="ECO:0000256" key="1">
    <source>
        <dbReference type="ARBA" id="ARBA00004167"/>
    </source>
</evidence>
<evidence type="ECO:0000256" key="3">
    <source>
        <dbReference type="ARBA" id="ARBA00022989"/>
    </source>
</evidence>
<dbReference type="EMBL" id="JACHXD010000009">
    <property type="protein sequence ID" value="MBB3120327.1"/>
    <property type="molecule type" value="Genomic_DNA"/>
</dbReference>
<sequence>MDDSKNPPSAPSSQPDGAPATRAQRRWLRRTLVGAGATVVVLGGALWLLGRETTLQRLMQQIASASGGQIVVSGVSGSLYGRMHLGHIVYRSEDSIVTADNIDIDWSPLQYFSEGIAISELHVEGVTVRSIGPSKPATMPTSLAPPFRLSIADARLQRLTLLGADNSRNDISAVRLQLQGDGKQWQLKNASALTQIGRVDAQASIATQAPFALSGQASLSQTGAPAGVKPARLDATVGGNLELLTVQAKGSSPNANGDATLTLAPFDPVILRTAEVKARGVDPARFDPLWPKADLNLHLQAAVAPGQKLSGSLALMNQGESGPLDRQRLPLRSVGARLGGTLAQTKLDEVLIDLGAAGKLQGNGSVQRNADSNAIEVADFRLHTERLDLSAIHASANKTAIAGELKAHSDGKQHLFSAALAQAGLRLDAQATLADQLLRVQQLRLLAKQGSISASGEASLKDGKAFKATASASRFDPAALGSYPAADLNAEVRASGKLEPAWQVAADFAFKPSRLLGQPLSGAGKLQADAQRVHAVDARLALGKNMAEVRGSFGAPNDSLNWKLDAPQLAVVSGSLLGAVNASGVASGSFTAPRSTFTADARGLALSTAKQRAPDSLLHASGEVGLDAQRKPELKVAGNASRFNPAAFGVGMSGSIGAEFSASGRLAEDWRGKLDLKLQPSTLSGAPLSGHAHLTADAARIDNADLDLHLGPNALQAKGGFGGAKDRLEWKLDAPQLSSLGPDFGGQLRGGGTLSGSVARPALAFSLDGSSLRLPGQQQLKALRASANLGGMEANDALAVDAEITGYSAAGTTVDRARLQSSGTVGAHSLQLSAVSQDFDASLRLRGGWAKDAWNGTLEALQNKGRYALTLQAPAPLRLAAAPGSGPAGLAKPEQIALSNAVIKLPDGSVRIENLEKNGAHWRSRGAAAGVPASYLAQMSQAWRDSIISDLTIGADWALDMQAPAAKGATPALDGSLHIFREKGDITVTGGDKPVALGLRQLDTRLNVAGNQLRAQLLLDGARAGKASADATAQLRDGRIPHDSALTLSGNVDMPSLAWLAPLVGIPSLELDGALKANFSGGGTVGAPTLNGSVSGDKLVVNWAEQGIRLRNGQLQAQLAGDQLQLQRLRFEGVQGSAQADGWLRFANAEATMQLKLAADKLEVLARPDRTLVLSGSSTLVRDAKHFQLDGKFRADRASIELPSQDTPTISEDVVILGRNKPAPKADGKSLPLNVDLEADLGDNFHLKGKGLDAQLAGAVRVRIQDRRAPRVNGSIRVASGTYAAYGQRLAIERGVINFTGAYDNPGLNILAVRKRPEDSQLSESNVEAGVEVRGTALAPSAKLVSTPTVPDSEKLSWLVLGHGMADVAGNEMGLLGTAAGALFGGSGGSLANKVGLDELGVSQAKGLESTVVTVGKRLSSRAYLSFEQGTGSATSLVKLRYKLNSRITLQFQTGTNNALDVLYTWAFD</sequence>
<feature type="domain" description="Translocation and assembly module TamB C-terminal" evidence="7">
    <location>
        <begin position="1134"/>
        <end position="1468"/>
    </location>
</feature>
<proteinExistence type="predicted"/>
<dbReference type="InterPro" id="IPR007452">
    <property type="entry name" value="TamB_C"/>
</dbReference>
<dbReference type="GO" id="GO:0005886">
    <property type="term" value="C:plasma membrane"/>
    <property type="evidence" value="ECO:0007669"/>
    <property type="project" value="InterPro"/>
</dbReference>
<dbReference type="RefSeq" id="WP_183442071.1">
    <property type="nucleotide sequence ID" value="NZ_JACHXD010000009.1"/>
</dbReference>
<evidence type="ECO:0000256" key="6">
    <source>
        <dbReference type="SAM" id="Phobius"/>
    </source>
</evidence>
<dbReference type="GO" id="GO:0097347">
    <property type="term" value="C:TAM protein secretion complex"/>
    <property type="evidence" value="ECO:0007669"/>
    <property type="project" value="TreeGrafter"/>
</dbReference>
<protein>
    <submittedName>
        <fullName evidence="8">Translocation and assembly module TamB</fullName>
    </submittedName>
</protein>